<name>A0ABU2D065_9EURY</name>
<evidence type="ECO:0000313" key="1">
    <source>
        <dbReference type="EMBL" id="MDR7665375.1"/>
    </source>
</evidence>
<dbReference type="RefSeq" id="WP_310575401.1">
    <property type="nucleotide sequence ID" value="NZ_JAVKPK010000018.1"/>
</dbReference>
<evidence type="ECO:0008006" key="3">
    <source>
        <dbReference type="Google" id="ProtNLM"/>
    </source>
</evidence>
<reference evidence="2" key="1">
    <citation type="submission" date="2023-07" db="EMBL/GenBank/DDBJ databases">
        <title>Whole-genome sequencing of a new Methanosarcina sp. Z-7115.</title>
        <authorList>
            <person name="Zhilina T.N."/>
            <person name="Merkel A.Y."/>
        </authorList>
    </citation>
    <scope>NUCLEOTIDE SEQUENCE [LARGE SCALE GENOMIC DNA]</scope>
    <source>
        <strain evidence="2">Z-7115</strain>
    </source>
</reference>
<gene>
    <name evidence="1" type="ORF">RG963_06165</name>
</gene>
<keyword evidence="2" id="KW-1185">Reference proteome</keyword>
<proteinExistence type="predicted"/>
<dbReference type="Proteomes" id="UP001246244">
    <property type="component" value="Unassembled WGS sequence"/>
</dbReference>
<accession>A0ABU2D065</accession>
<sequence length="140" mass="15874">MGEQRFSKIKKTVIILLAVFLVISLTAASANAWYSKTSSDKCKSNLHEKVAKEKVAKEKVVKKVAKEKVVKEVAREKVDNRVFDNRVSYSAANNCFGCGWGGFDCGCRDDFCENFKTKYFNIRGCVAGCRDNGFDDWWDY</sequence>
<evidence type="ECO:0000313" key="2">
    <source>
        <dbReference type="Proteomes" id="UP001246244"/>
    </source>
</evidence>
<organism evidence="1 2">
    <name type="scientific">Methanosarcina baikalica</name>
    <dbReference type="NCBI Taxonomy" id="3073890"/>
    <lineage>
        <taxon>Archaea</taxon>
        <taxon>Methanobacteriati</taxon>
        <taxon>Methanobacteriota</taxon>
        <taxon>Stenosarchaea group</taxon>
        <taxon>Methanomicrobia</taxon>
        <taxon>Methanosarcinales</taxon>
        <taxon>Methanosarcinaceae</taxon>
        <taxon>Methanosarcina</taxon>
    </lineage>
</organism>
<comment type="caution">
    <text evidence="1">The sequence shown here is derived from an EMBL/GenBank/DDBJ whole genome shotgun (WGS) entry which is preliminary data.</text>
</comment>
<protein>
    <recommendedName>
        <fullName evidence="3">Transmembrane protein</fullName>
    </recommendedName>
</protein>
<dbReference type="EMBL" id="JAVKPK010000018">
    <property type="protein sequence ID" value="MDR7665375.1"/>
    <property type="molecule type" value="Genomic_DNA"/>
</dbReference>